<feature type="transmembrane region" description="Helical" evidence="5">
    <location>
        <begin position="414"/>
        <end position="433"/>
    </location>
</feature>
<feature type="transmembrane region" description="Helical" evidence="5">
    <location>
        <begin position="207"/>
        <end position="226"/>
    </location>
</feature>
<feature type="transmembrane region" description="Helical" evidence="5">
    <location>
        <begin position="439"/>
        <end position="457"/>
    </location>
</feature>
<feature type="transmembrane region" description="Helical" evidence="5">
    <location>
        <begin position="377"/>
        <end position="398"/>
    </location>
</feature>
<feature type="transmembrane region" description="Helical" evidence="5">
    <location>
        <begin position="246"/>
        <end position="266"/>
    </location>
</feature>
<keyword evidence="2 5" id="KW-0812">Transmembrane</keyword>
<evidence type="ECO:0000256" key="5">
    <source>
        <dbReference type="SAM" id="Phobius"/>
    </source>
</evidence>
<keyword evidence="4 5" id="KW-0472">Membrane</keyword>
<dbReference type="Pfam" id="PF01943">
    <property type="entry name" value="Polysacc_synt"/>
    <property type="match status" value="1"/>
</dbReference>
<accession>A0A1P8VRW7</accession>
<dbReference type="InterPro" id="IPR052556">
    <property type="entry name" value="PolySynth_Transporter"/>
</dbReference>
<dbReference type="InterPro" id="IPR002797">
    <property type="entry name" value="Polysacc_synth"/>
</dbReference>
<feature type="transmembrane region" description="Helical" evidence="5">
    <location>
        <begin position="83"/>
        <end position="104"/>
    </location>
</feature>
<name>A0A1P8VRW7_STRSU</name>
<feature type="transmembrane region" description="Helical" evidence="5">
    <location>
        <begin position="287"/>
        <end position="306"/>
    </location>
</feature>
<dbReference type="GO" id="GO:0016020">
    <property type="term" value="C:membrane"/>
    <property type="evidence" value="ECO:0007669"/>
    <property type="project" value="UniProtKB-SubCell"/>
</dbReference>
<dbReference type="PANTHER" id="PTHR43424:SF1">
    <property type="entry name" value="LOCUS PUTATIVE PROTEIN 1-RELATED"/>
    <property type="match status" value="1"/>
</dbReference>
<feature type="transmembrane region" description="Helical" evidence="5">
    <location>
        <begin position="110"/>
        <end position="133"/>
    </location>
</feature>
<organism evidence="6">
    <name type="scientific">Streptococcus suis</name>
    <dbReference type="NCBI Taxonomy" id="1307"/>
    <lineage>
        <taxon>Bacteria</taxon>
        <taxon>Bacillati</taxon>
        <taxon>Bacillota</taxon>
        <taxon>Bacilli</taxon>
        <taxon>Lactobacillales</taxon>
        <taxon>Streptococcaceae</taxon>
        <taxon>Streptococcus</taxon>
    </lineage>
</organism>
<evidence type="ECO:0000256" key="4">
    <source>
        <dbReference type="ARBA" id="ARBA00023136"/>
    </source>
</evidence>
<evidence type="ECO:0000256" key="3">
    <source>
        <dbReference type="ARBA" id="ARBA00022989"/>
    </source>
</evidence>
<dbReference type="CDD" id="cd13128">
    <property type="entry name" value="MATE_Wzx_like"/>
    <property type="match status" value="1"/>
</dbReference>
<feature type="transmembrane region" description="Helical" evidence="5">
    <location>
        <begin position="318"/>
        <end position="339"/>
    </location>
</feature>
<dbReference type="AlphaFoldDB" id="A0A1P8VRW7"/>
<feature type="transmembrane region" description="Helical" evidence="5">
    <location>
        <begin position="41"/>
        <end position="62"/>
    </location>
</feature>
<gene>
    <name evidence="6" type="primary">cpsP</name>
    <name evidence="6" type="ORF">1336915.seq-orf16</name>
</gene>
<feature type="transmembrane region" description="Helical" evidence="5">
    <location>
        <begin position="12"/>
        <end position="29"/>
    </location>
</feature>
<evidence type="ECO:0000313" key="6">
    <source>
        <dbReference type="EMBL" id="APZ79363.1"/>
    </source>
</evidence>
<dbReference type="PANTHER" id="PTHR43424">
    <property type="entry name" value="LOCUS PUTATIVE PROTEIN 1-RELATED"/>
    <property type="match status" value="1"/>
</dbReference>
<evidence type="ECO:0000256" key="2">
    <source>
        <dbReference type="ARBA" id="ARBA00022692"/>
    </source>
</evidence>
<feature type="transmembrane region" description="Helical" evidence="5">
    <location>
        <begin position="351"/>
        <end position="371"/>
    </location>
</feature>
<sequence length="478" mass="53624">MKTIKNYIYSSLYQIFLVIVPFLTIPYVSRVLGAELIGINSYTNTIMSYFVLFANLGITIYGNRTIAYYREDINKRSQKFWEIIILKFLVSAIVYGVFLVFVYFYPQYQFIFMLQSIQIIATAFDISWLFSGLEDFKKTVVRNFLVKTLSVLLIFLFVKTENDLNSYVLITVLATLAGNLTLWTYLKSYIVKVPLDTLRHGEHFLPVFFLFVPQVASTIFVSLNKILLGTLSTMEQTGYFDNADRIVRVLLALVSSISVVIFPQVANAFKNKDSQKVTQLTKLTFDVVNIIIVPMVLGIISISDVFSDLFFGPEFQGINIVLSVLVLELLFMGYSSVLGSQYLVATGQSRYLSIAVIGGLISSGILSVLLIPSYGAVGAAIASVVGEATIMIIEVYCLKKQIDFISLCSDVPKYFLASLIMFMAIYLSGGFISQVYLNLVIRILLGILVYGVSLYVFKPQLLKDSASKFAEFKKPNSL</sequence>
<protein>
    <submittedName>
        <fullName evidence="6">Wzx</fullName>
    </submittedName>
</protein>
<keyword evidence="3 5" id="KW-1133">Transmembrane helix</keyword>
<evidence type="ECO:0000256" key="1">
    <source>
        <dbReference type="ARBA" id="ARBA00004141"/>
    </source>
</evidence>
<dbReference type="EMBL" id="KX870068">
    <property type="protein sequence ID" value="APZ79363.1"/>
    <property type="molecule type" value="Genomic_DNA"/>
</dbReference>
<feature type="transmembrane region" description="Helical" evidence="5">
    <location>
        <begin position="164"/>
        <end position="186"/>
    </location>
</feature>
<feature type="transmembrane region" description="Helical" evidence="5">
    <location>
        <begin position="140"/>
        <end position="158"/>
    </location>
</feature>
<reference evidence="6" key="1">
    <citation type="submission" date="2017-01" db="EMBL/GenBank/DDBJ databases">
        <title>Genetic analysis of capsular polysaccharide synthesis gene clusters from non-serotypeable of Streptococcus suis.</title>
        <authorList>
            <person name="Qiu X."/>
            <person name="Zheng H."/>
        </authorList>
    </citation>
    <scope>NUCLEOTIDE SEQUENCE</scope>
    <source>
        <strain evidence="6">1336915</strain>
    </source>
</reference>
<comment type="subcellular location">
    <subcellularLocation>
        <location evidence="1">Membrane</location>
        <topology evidence="1">Multi-pass membrane protein</topology>
    </subcellularLocation>
</comment>
<proteinExistence type="predicted"/>